<dbReference type="PANTHER" id="PTHR33336:SF3">
    <property type="entry name" value="ABM DOMAIN-CONTAINING PROTEIN"/>
    <property type="match status" value="1"/>
</dbReference>
<feature type="domain" description="ABM" evidence="1">
    <location>
        <begin position="2"/>
        <end position="90"/>
    </location>
</feature>
<dbReference type="InterPro" id="IPR050744">
    <property type="entry name" value="AI-2_Isomerase_LsrG"/>
</dbReference>
<dbReference type="PROSITE" id="PS51725">
    <property type="entry name" value="ABM"/>
    <property type="match status" value="1"/>
</dbReference>
<protein>
    <submittedName>
        <fullName evidence="2">Antibiotic biosynthesis monooxygenase</fullName>
    </submittedName>
</protein>
<dbReference type="InterPro" id="IPR011008">
    <property type="entry name" value="Dimeric_a/b-barrel"/>
</dbReference>
<evidence type="ECO:0000313" key="3">
    <source>
        <dbReference type="Proteomes" id="UP001164965"/>
    </source>
</evidence>
<dbReference type="PANTHER" id="PTHR33336">
    <property type="entry name" value="QUINOL MONOOXYGENASE YGIN-RELATED"/>
    <property type="match status" value="1"/>
</dbReference>
<sequence length="107" mass="12039">MILIVVKFPVRPERAEAWLDLVAEFTRDVRAEEGNLFFEWSRSVDEPSTFVLVEGFASQEAGEAHVATDHFQKAIAWMGAEVTAKPAIIYTDAPQEGWNEMGEVTPR</sequence>
<dbReference type="EMBL" id="CP110615">
    <property type="protein sequence ID" value="UZJ23613.1"/>
    <property type="molecule type" value="Genomic_DNA"/>
</dbReference>
<keyword evidence="2" id="KW-0503">Monooxygenase</keyword>
<dbReference type="InterPro" id="IPR007138">
    <property type="entry name" value="ABM_dom"/>
</dbReference>
<proteinExistence type="predicted"/>
<keyword evidence="3" id="KW-1185">Reference proteome</keyword>
<reference evidence="2" key="1">
    <citation type="submission" date="2022-10" db="EMBL/GenBank/DDBJ databases">
        <title>Rhodococcus sp.75.</title>
        <authorList>
            <person name="Sun M."/>
        </authorList>
    </citation>
    <scope>NUCLEOTIDE SEQUENCE</scope>
    <source>
        <strain evidence="2">75</strain>
    </source>
</reference>
<keyword evidence="2" id="KW-0560">Oxidoreductase</keyword>
<name>A0ABY6NWE4_9NOCA</name>
<dbReference type="SUPFAM" id="SSF54909">
    <property type="entry name" value="Dimeric alpha+beta barrel"/>
    <property type="match status" value="1"/>
</dbReference>
<dbReference type="Gene3D" id="3.30.70.100">
    <property type="match status" value="1"/>
</dbReference>
<dbReference type="RefSeq" id="WP_265381720.1">
    <property type="nucleotide sequence ID" value="NZ_CP110615.1"/>
</dbReference>
<gene>
    <name evidence="2" type="ORF">RHODO2019_10325</name>
</gene>
<dbReference type="Proteomes" id="UP001164965">
    <property type="component" value="Chromosome"/>
</dbReference>
<evidence type="ECO:0000313" key="2">
    <source>
        <dbReference type="EMBL" id="UZJ23613.1"/>
    </source>
</evidence>
<dbReference type="Pfam" id="PF03992">
    <property type="entry name" value="ABM"/>
    <property type="match status" value="1"/>
</dbReference>
<accession>A0ABY6NWE4</accession>
<evidence type="ECO:0000259" key="1">
    <source>
        <dbReference type="PROSITE" id="PS51725"/>
    </source>
</evidence>
<dbReference type="GO" id="GO:0004497">
    <property type="term" value="F:monooxygenase activity"/>
    <property type="evidence" value="ECO:0007669"/>
    <property type="project" value="UniProtKB-KW"/>
</dbReference>
<organism evidence="2 3">
    <name type="scientific">Rhodococcus antarcticus</name>
    <dbReference type="NCBI Taxonomy" id="2987751"/>
    <lineage>
        <taxon>Bacteria</taxon>
        <taxon>Bacillati</taxon>
        <taxon>Actinomycetota</taxon>
        <taxon>Actinomycetes</taxon>
        <taxon>Mycobacteriales</taxon>
        <taxon>Nocardiaceae</taxon>
        <taxon>Rhodococcus</taxon>
    </lineage>
</organism>